<keyword evidence="2" id="KW-1185">Reference proteome</keyword>
<proteinExistence type="predicted"/>
<reference evidence="1 2" key="1">
    <citation type="submission" date="2018-01" db="EMBL/GenBank/DDBJ databases">
        <authorList>
            <person name="Grinwald M.F."/>
            <person name="Tasoff P."/>
            <person name="Simpson K.F."/>
            <person name="Vasser A."/>
            <person name="Shaffer C.D."/>
            <person name="Weston-Hafer K.A."/>
            <person name="Russell D.A."/>
            <person name="Pope W.H."/>
            <person name="Jacobs-Sera D."/>
            <person name="Hendrix R.W."/>
            <person name="Hatfull G.F."/>
        </authorList>
    </citation>
    <scope>NUCLEOTIDE SEQUENCE [LARGE SCALE GENOMIC DNA]</scope>
</reference>
<gene>
    <name evidence="1" type="ORF">SEA_BILLNYE_31</name>
</gene>
<protein>
    <submittedName>
        <fullName evidence="1">Major tail protein</fullName>
    </submittedName>
</protein>
<organism evidence="1 2">
    <name type="scientific">Streptomyces phage BillNye</name>
    <dbReference type="NCBI Taxonomy" id="2079426"/>
    <lineage>
        <taxon>Viruses</taxon>
        <taxon>Duplodnaviria</taxon>
        <taxon>Heunggongvirae</taxon>
        <taxon>Uroviricota</taxon>
        <taxon>Caudoviricetes</taxon>
        <taxon>Stanwilliamsviridae</taxon>
        <taxon>Loccivirinae</taxon>
        <taxon>Wilnyevirus</taxon>
        <taxon>Wilnyevirus billnye</taxon>
    </lineage>
</organism>
<dbReference type="Pfam" id="PF25681">
    <property type="entry name" value="Phage_TTP_17"/>
    <property type="match status" value="1"/>
</dbReference>
<name>A0A2L1IVP9_9CAUD</name>
<dbReference type="EMBL" id="MG757153">
    <property type="protein sequence ID" value="AVD99233.1"/>
    <property type="molecule type" value="Genomic_DNA"/>
</dbReference>
<sequence length="209" mass="22146">MAYQVRNIIIGAAALYISKSDSTTSNYTAPTLPAAPGAGQSFSSALDGASTDWRHAGFTTEGLEISYEPDFGDVEVDQLLDSAKLFKQSMKVTVNTTLAEASLENLLVAWGQSATTLTSSGTENTLGIAAGALGDEPVERSLVAVGPGPRAADGAKRERIYHARRVLSVEASAHSVKRNEATVFPVAFRLLPDPNFAGQEYGVIRDRNV</sequence>
<dbReference type="Proteomes" id="UP000241925">
    <property type="component" value="Segment"/>
</dbReference>
<dbReference type="InterPro" id="IPR058154">
    <property type="entry name" value="Bxb1_TTP-like"/>
</dbReference>
<evidence type="ECO:0000313" key="1">
    <source>
        <dbReference type="EMBL" id="AVD99233.1"/>
    </source>
</evidence>
<accession>A0A2L1IVP9</accession>
<evidence type="ECO:0000313" key="2">
    <source>
        <dbReference type="Proteomes" id="UP000241925"/>
    </source>
</evidence>
<dbReference type="OrthoDB" id="8807at10239"/>